<keyword evidence="1" id="KW-0812">Transmembrane</keyword>
<accession>A0A368VFR2</accession>
<dbReference type="RefSeq" id="WP_113878918.1">
    <property type="nucleotide sequence ID" value="NZ_QNSA01000001.1"/>
</dbReference>
<evidence type="ECO:0000313" key="4">
    <source>
        <dbReference type="Proteomes" id="UP000252795"/>
    </source>
</evidence>
<keyword evidence="1" id="KW-0472">Membrane</keyword>
<keyword evidence="1" id="KW-1133">Transmembrane helix</keyword>
<dbReference type="EMBL" id="QPJB01000001">
    <property type="protein sequence ID" value="RCW37851.1"/>
    <property type="molecule type" value="Genomic_DNA"/>
</dbReference>
<keyword evidence="5" id="KW-1185">Reference proteome</keyword>
<gene>
    <name evidence="3" type="ORF">DET51_101188</name>
    <name evidence="2" type="ORF">DET64_101189</name>
</gene>
<evidence type="ECO:0000256" key="1">
    <source>
        <dbReference type="SAM" id="Phobius"/>
    </source>
</evidence>
<evidence type="ECO:0000313" key="5">
    <source>
        <dbReference type="Proteomes" id="UP000253065"/>
    </source>
</evidence>
<dbReference type="Proteomes" id="UP000253065">
    <property type="component" value="Unassembled WGS sequence"/>
</dbReference>
<name>A0A368VFR2_MARNT</name>
<feature type="transmembrane region" description="Helical" evidence="1">
    <location>
        <begin position="12"/>
        <end position="33"/>
    </location>
</feature>
<dbReference type="EMBL" id="QNSA01000001">
    <property type="protein sequence ID" value="RBP77005.1"/>
    <property type="molecule type" value="Genomic_DNA"/>
</dbReference>
<evidence type="ECO:0000313" key="3">
    <source>
        <dbReference type="EMBL" id="RCW37851.1"/>
    </source>
</evidence>
<feature type="transmembrane region" description="Helical" evidence="1">
    <location>
        <begin position="45"/>
        <end position="63"/>
    </location>
</feature>
<sequence length="69" mass="8093">MKLTPEQLDAWRVVPRLLVILYGWLCFDTHQWFIALEVPTTAQQFYANVIWTGAAAWFGFYVNSGRKQE</sequence>
<dbReference type="AlphaFoldDB" id="A0A368VFR2"/>
<reference evidence="3 4" key="1">
    <citation type="submission" date="2018-07" db="EMBL/GenBank/DDBJ databases">
        <title>Freshwater and sediment microbial communities from various areas in North America, analyzing microbe dynamics in response to fracking.</title>
        <authorList>
            <person name="Lamendella R."/>
        </authorList>
    </citation>
    <scope>NUCLEOTIDE SEQUENCE [LARGE SCALE GENOMIC DNA]</scope>
    <source>
        <strain evidence="3 4">114E</strain>
        <strain evidence="2 5">114E_o</strain>
    </source>
</reference>
<comment type="caution">
    <text evidence="3">The sequence shown here is derived from an EMBL/GenBank/DDBJ whole genome shotgun (WGS) entry which is preliminary data.</text>
</comment>
<protein>
    <submittedName>
        <fullName evidence="3">Uncharacterized protein</fullName>
    </submittedName>
</protein>
<proteinExistence type="predicted"/>
<dbReference type="Proteomes" id="UP000252795">
    <property type="component" value="Unassembled WGS sequence"/>
</dbReference>
<evidence type="ECO:0000313" key="2">
    <source>
        <dbReference type="EMBL" id="RBP77005.1"/>
    </source>
</evidence>
<organism evidence="3 4">
    <name type="scientific">Marinobacter nauticus</name>
    <name type="common">Marinobacter hydrocarbonoclasticus</name>
    <name type="synonym">Marinobacter aquaeolei</name>
    <dbReference type="NCBI Taxonomy" id="2743"/>
    <lineage>
        <taxon>Bacteria</taxon>
        <taxon>Pseudomonadati</taxon>
        <taxon>Pseudomonadota</taxon>
        <taxon>Gammaproteobacteria</taxon>
        <taxon>Pseudomonadales</taxon>
        <taxon>Marinobacteraceae</taxon>
        <taxon>Marinobacter</taxon>
    </lineage>
</organism>